<dbReference type="GO" id="GO:0030288">
    <property type="term" value="C:outer membrane-bounded periplasmic space"/>
    <property type="evidence" value="ECO:0007669"/>
    <property type="project" value="UniProtKB-ARBA"/>
</dbReference>
<evidence type="ECO:0000256" key="1">
    <source>
        <dbReference type="ARBA" id="ARBA00004418"/>
    </source>
</evidence>
<feature type="domain" description="Solute-binding protein family 5" evidence="4">
    <location>
        <begin position="77"/>
        <end position="435"/>
    </location>
</feature>
<name>A0A431VEA6_9PROT</name>
<gene>
    <name evidence="5" type="ORF">EJ903_17675</name>
</gene>
<dbReference type="Proteomes" id="UP000277007">
    <property type="component" value="Unassembled WGS sequence"/>
</dbReference>
<keyword evidence="3" id="KW-0732">Signal</keyword>
<dbReference type="Pfam" id="PF00496">
    <property type="entry name" value="SBP_bac_5"/>
    <property type="match status" value="1"/>
</dbReference>
<evidence type="ECO:0000256" key="2">
    <source>
        <dbReference type="ARBA" id="ARBA00005695"/>
    </source>
</evidence>
<evidence type="ECO:0000256" key="3">
    <source>
        <dbReference type="SAM" id="SignalP"/>
    </source>
</evidence>
<dbReference type="OrthoDB" id="9773508at2"/>
<feature type="signal peptide" evidence="3">
    <location>
        <begin position="1"/>
        <end position="29"/>
    </location>
</feature>
<protein>
    <submittedName>
        <fullName evidence="5">ABC transporter substrate-binding protein</fullName>
    </submittedName>
</protein>
<organism evidence="5 6">
    <name type="scientific">Azospirillum griseum</name>
    <dbReference type="NCBI Taxonomy" id="2496639"/>
    <lineage>
        <taxon>Bacteria</taxon>
        <taxon>Pseudomonadati</taxon>
        <taxon>Pseudomonadota</taxon>
        <taxon>Alphaproteobacteria</taxon>
        <taxon>Rhodospirillales</taxon>
        <taxon>Azospirillaceae</taxon>
        <taxon>Azospirillum</taxon>
    </lineage>
</organism>
<dbReference type="GO" id="GO:0015833">
    <property type="term" value="P:peptide transport"/>
    <property type="evidence" value="ECO:0007669"/>
    <property type="project" value="TreeGrafter"/>
</dbReference>
<sequence>MTAFQRLRFGAALGVCLAAALITSPTVRAATAGKPDDRALTIVARWELKNADPSVNGYAFTRMEVAETLVDADGNGTPKPGLAEGWEASADGRTWRFRLRPGVSFHDGTALTADHVVTALNHARAKPGSLSKAPIQAITADNGAVVIQLAEPFSPLLSFLADSASQILAPASYDDKGNVTQVIGTGPYRVAEFKPPQHLVVTRYDSYWGGPASIAKATYLATHRSETRTVMVESGDAQIVFNLDPASVQRLSRNPKLTVQAVPIPRVISVKVNAGHPLLSDLRARQALSLAIDRTGIAVGILRQPETAATQLFPPSLGAWHTPGLPPLTQNVDRAKALLAEMGWKPGSDGVLEKDGKRLRLTLRTYPDRPELPPVATALADQWRAIGVDVSIAIGHFSDILSGHQDGSLELGLIARSLAVAPDPLGTLMQDFGPKGGDWGAMNWSNPALTEAIDRILRSQQAEESAAAKRTVGTILHQELPVIPVVWYTQTAAVSKTLKGFEIDPFERSYLLSRLRWVE</sequence>
<comment type="caution">
    <text evidence="5">The sequence shown here is derived from an EMBL/GenBank/DDBJ whole genome shotgun (WGS) entry which is preliminary data.</text>
</comment>
<dbReference type="GO" id="GO:0043190">
    <property type="term" value="C:ATP-binding cassette (ABC) transporter complex"/>
    <property type="evidence" value="ECO:0007669"/>
    <property type="project" value="InterPro"/>
</dbReference>
<dbReference type="AlphaFoldDB" id="A0A431VEA6"/>
<dbReference type="CDD" id="cd08490">
    <property type="entry name" value="PBP2_NikA_DppA_OppA_like_3"/>
    <property type="match status" value="1"/>
</dbReference>
<dbReference type="Gene3D" id="3.10.105.10">
    <property type="entry name" value="Dipeptide-binding Protein, Domain 3"/>
    <property type="match status" value="1"/>
</dbReference>
<comment type="subcellular location">
    <subcellularLocation>
        <location evidence="1">Periplasm</location>
    </subcellularLocation>
</comment>
<dbReference type="GO" id="GO:1904680">
    <property type="term" value="F:peptide transmembrane transporter activity"/>
    <property type="evidence" value="ECO:0007669"/>
    <property type="project" value="TreeGrafter"/>
</dbReference>
<reference evidence="5 6" key="1">
    <citation type="submission" date="2018-12" db="EMBL/GenBank/DDBJ databases">
        <authorList>
            <person name="Yang Y."/>
        </authorList>
    </citation>
    <scope>NUCLEOTIDE SEQUENCE [LARGE SCALE GENOMIC DNA]</scope>
    <source>
        <strain evidence="5 6">L-25-5w-1</strain>
    </source>
</reference>
<evidence type="ECO:0000313" key="6">
    <source>
        <dbReference type="Proteomes" id="UP000277007"/>
    </source>
</evidence>
<dbReference type="InterPro" id="IPR000914">
    <property type="entry name" value="SBP_5_dom"/>
</dbReference>
<evidence type="ECO:0000313" key="5">
    <source>
        <dbReference type="EMBL" id="RTR17632.1"/>
    </source>
</evidence>
<dbReference type="EMBL" id="RXMA01000018">
    <property type="protein sequence ID" value="RTR17632.1"/>
    <property type="molecule type" value="Genomic_DNA"/>
</dbReference>
<dbReference type="PANTHER" id="PTHR30290">
    <property type="entry name" value="PERIPLASMIC BINDING COMPONENT OF ABC TRANSPORTER"/>
    <property type="match status" value="1"/>
</dbReference>
<dbReference type="SUPFAM" id="SSF53850">
    <property type="entry name" value="Periplasmic binding protein-like II"/>
    <property type="match status" value="1"/>
</dbReference>
<dbReference type="PIRSF" id="PIRSF002741">
    <property type="entry name" value="MppA"/>
    <property type="match status" value="1"/>
</dbReference>
<feature type="chain" id="PRO_5019357935" evidence="3">
    <location>
        <begin position="30"/>
        <end position="519"/>
    </location>
</feature>
<accession>A0A431VEA6</accession>
<dbReference type="InterPro" id="IPR030678">
    <property type="entry name" value="Peptide/Ni-bd"/>
</dbReference>
<dbReference type="Gene3D" id="3.40.190.10">
    <property type="entry name" value="Periplasmic binding protein-like II"/>
    <property type="match status" value="1"/>
</dbReference>
<proteinExistence type="inferred from homology"/>
<dbReference type="InterPro" id="IPR039424">
    <property type="entry name" value="SBP_5"/>
</dbReference>
<evidence type="ECO:0000259" key="4">
    <source>
        <dbReference type="Pfam" id="PF00496"/>
    </source>
</evidence>
<dbReference type="PANTHER" id="PTHR30290:SF83">
    <property type="entry name" value="ABC TRANSPORTER SUBSTRATE-BINDING PROTEIN"/>
    <property type="match status" value="1"/>
</dbReference>
<dbReference type="RefSeq" id="WP_126617885.1">
    <property type="nucleotide sequence ID" value="NZ_JBHUCY010000025.1"/>
</dbReference>
<keyword evidence="6" id="KW-1185">Reference proteome</keyword>
<comment type="similarity">
    <text evidence="2">Belongs to the bacterial solute-binding protein 5 family.</text>
</comment>